<organism evidence="11 12">
    <name type="scientific">Trypanosoma theileri</name>
    <dbReference type="NCBI Taxonomy" id="67003"/>
    <lineage>
        <taxon>Eukaryota</taxon>
        <taxon>Discoba</taxon>
        <taxon>Euglenozoa</taxon>
        <taxon>Kinetoplastea</taxon>
        <taxon>Metakinetoplastina</taxon>
        <taxon>Trypanosomatida</taxon>
        <taxon>Trypanosomatidae</taxon>
        <taxon>Trypanosoma</taxon>
    </lineage>
</organism>
<protein>
    <submittedName>
        <fullName evidence="11">Mitochondrial carrier protein</fullName>
    </submittedName>
</protein>
<dbReference type="Proteomes" id="UP000192257">
    <property type="component" value="Unassembled WGS sequence"/>
</dbReference>
<accession>A0A1X0P6V9</accession>
<keyword evidence="4 8" id="KW-0812">Transmembrane</keyword>
<evidence type="ECO:0000256" key="9">
    <source>
        <dbReference type="RuleBase" id="RU000488"/>
    </source>
</evidence>
<dbReference type="PANTHER" id="PTHR45667">
    <property type="entry name" value="S-ADENOSYLMETHIONINE MITOCHONDRIAL CARRIER PROTEIN"/>
    <property type="match status" value="1"/>
</dbReference>
<keyword evidence="6 10" id="KW-1133">Transmembrane helix</keyword>
<keyword evidence="12" id="KW-1185">Reference proteome</keyword>
<feature type="repeat" description="Solcar" evidence="8">
    <location>
        <begin position="87"/>
        <end position="185"/>
    </location>
</feature>
<name>A0A1X0P6V9_9TRYP</name>
<evidence type="ECO:0000313" key="11">
    <source>
        <dbReference type="EMBL" id="ORC92575.1"/>
    </source>
</evidence>
<evidence type="ECO:0000256" key="3">
    <source>
        <dbReference type="ARBA" id="ARBA00022448"/>
    </source>
</evidence>
<comment type="caution">
    <text evidence="11">The sequence shown here is derived from an EMBL/GenBank/DDBJ whole genome shotgun (WGS) entry which is preliminary data.</text>
</comment>
<gene>
    <name evidence="11" type="ORF">TM35_000033280</name>
</gene>
<dbReference type="InterPro" id="IPR018108">
    <property type="entry name" value="MCP_transmembrane"/>
</dbReference>
<evidence type="ECO:0000256" key="6">
    <source>
        <dbReference type="ARBA" id="ARBA00022989"/>
    </source>
</evidence>
<dbReference type="InterPro" id="IPR023395">
    <property type="entry name" value="MCP_dom_sf"/>
</dbReference>
<dbReference type="EMBL" id="NBCO01000003">
    <property type="protein sequence ID" value="ORC92575.1"/>
    <property type="molecule type" value="Genomic_DNA"/>
</dbReference>
<evidence type="ECO:0000256" key="7">
    <source>
        <dbReference type="ARBA" id="ARBA00023136"/>
    </source>
</evidence>
<evidence type="ECO:0000256" key="2">
    <source>
        <dbReference type="ARBA" id="ARBA00006375"/>
    </source>
</evidence>
<dbReference type="RefSeq" id="XP_028886641.1">
    <property type="nucleotide sequence ID" value="XM_029022095.1"/>
</dbReference>
<feature type="repeat" description="Solcar" evidence="8">
    <location>
        <begin position="190"/>
        <end position="294"/>
    </location>
</feature>
<comment type="subcellular location">
    <subcellularLocation>
        <location evidence="1">Membrane</location>
        <topology evidence="1">Multi-pass membrane protein</topology>
    </subcellularLocation>
</comment>
<proteinExistence type="inferred from homology"/>
<evidence type="ECO:0000313" key="12">
    <source>
        <dbReference type="Proteomes" id="UP000192257"/>
    </source>
</evidence>
<evidence type="ECO:0000256" key="1">
    <source>
        <dbReference type="ARBA" id="ARBA00004141"/>
    </source>
</evidence>
<dbReference type="GeneID" id="39981875"/>
<feature type="repeat" description="Solcar" evidence="8">
    <location>
        <begin position="1"/>
        <end position="71"/>
    </location>
</feature>
<dbReference type="VEuPathDB" id="TriTrypDB:TM35_000033280"/>
<keyword evidence="5" id="KW-0677">Repeat</keyword>
<keyword evidence="7 8" id="KW-0472">Membrane</keyword>
<sequence>MDSFVAGAAAGLVVDLTLYPIDTIKTRLQSKHGFHNAGGFRGVYRGLSAVAVGSVPGGAAFFFSYDLTKKGLLGYGGRNGEEPSAMWRFTSQAIAAMTGETAACLTRVPTEMVKQQLQAGHHHSIYRALVHITHHVPADTPPEQVPKRIRWRGLPYLFMGTPIMLLRELPFAVVQMSCYEGLKASLRTEEYPQFLPFCGALSGGIAAFLTTPLDVLKTRIMLGQVAHTKGAAASPLRGFAVVRAAFHELLHESPRVTDKWGPAQRFFRGVVPRVMWISIGGSVFFTTYETVRRAYRAITTF</sequence>
<evidence type="ECO:0000256" key="5">
    <source>
        <dbReference type="ARBA" id="ARBA00022737"/>
    </source>
</evidence>
<comment type="similarity">
    <text evidence="2 9">Belongs to the mitochondrial carrier (TC 2.A.29) family.</text>
</comment>
<evidence type="ECO:0000256" key="10">
    <source>
        <dbReference type="SAM" id="Phobius"/>
    </source>
</evidence>
<evidence type="ECO:0000256" key="8">
    <source>
        <dbReference type="PROSITE-ProRule" id="PRU00282"/>
    </source>
</evidence>
<dbReference type="AlphaFoldDB" id="A0A1X0P6V9"/>
<feature type="transmembrane region" description="Helical" evidence="10">
    <location>
        <begin position="44"/>
        <end position="65"/>
    </location>
</feature>
<reference evidence="11 12" key="1">
    <citation type="submission" date="2017-03" db="EMBL/GenBank/DDBJ databases">
        <title>An alternative strategy for trypanosome survival in the mammalian bloodstream revealed through genome and transcriptome analysis of the ubiquitous bovine parasite Trypanosoma (Megatrypanum) theileri.</title>
        <authorList>
            <person name="Kelly S."/>
            <person name="Ivens A."/>
            <person name="Mott A."/>
            <person name="O'Neill E."/>
            <person name="Emms D."/>
            <person name="Macleod O."/>
            <person name="Voorheis P."/>
            <person name="Matthews J."/>
            <person name="Matthews K."/>
            <person name="Carrington M."/>
        </authorList>
    </citation>
    <scope>NUCLEOTIDE SEQUENCE [LARGE SCALE GENOMIC DNA]</scope>
    <source>
        <strain evidence="11">Edinburgh</strain>
    </source>
</reference>
<dbReference type="Pfam" id="PF00153">
    <property type="entry name" value="Mito_carr"/>
    <property type="match status" value="3"/>
</dbReference>
<keyword evidence="3 9" id="KW-0813">Transport</keyword>
<evidence type="ECO:0000256" key="4">
    <source>
        <dbReference type="ARBA" id="ARBA00022692"/>
    </source>
</evidence>
<dbReference type="GO" id="GO:0016020">
    <property type="term" value="C:membrane"/>
    <property type="evidence" value="ECO:0007669"/>
    <property type="project" value="UniProtKB-SubCell"/>
</dbReference>
<dbReference type="SUPFAM" id="SSF103506">
    <property type="entry name" value="Mitochondrial carrier"/>
    <property type="match status" value="1"/>
</dbReference>
<dbReference type="PROSITE" id="PS50920">
    <property type="entry name" value="SOLCAR"/>
    <property type="match status" value="3"/>
</dbReference>
<dbReference type="OrthoDB" id="276989at2759"/>
<dbReference type="Gene3D" id="1.50.40.10">
    <property type="entry name" value="Mitochondrial carrier domain"/>
    <property type="match status" value="1"/>
</dbReference>